<accession>A0A0B7C642</accession>
<dbReference type="AlphaFoldDB" id="A0A0B7C642"/>
<dbReference type="EMBL" id="HACG01053210">
    <property type="protein sequence ID" value="CEL00081.1"/>
    <property type="molecule type" value="Transcribed_RNA"/>
</dbReference>
<dbReference type="SUPFAM" id="SSF49265">
    <property type="entry name" value="Fibronectin type III"/>
    <property type="match status" value="1"/>
</dbReference>
<feature type="non-terminal residue" evidence="1">
    <location>
        <position position="79"/>
    </location>
</feature>
<protein>
    <recommendedName>
        <fullName evidence="2">Fibronectin type-III domain-containing protein</fullName>
    </recommendedName>
</protein>
<organism evidence="1">
    <name type="scientific">Arion vulgaris</name>
    <dbReference type="NCBI Taxonomy" id="1028688"/>
    <lineage>
        <taxon>Eukaryota</taxon>
        <taxon>Metazoa</taxon>
        <taxon>Spiralia</taxon>
        <taxon>Lophotrochozoa</taxon>
        <taxon>Mollusca</taxon>
        <taxon>Gastropoda</taxon>
        <taxon>Heterobranchia</taxon>
        <taxon>Euthyneura</taxon>
        <taxon>Panpulmonata</taxon>
        <taxon>Eupulmonata</taxon>
        <taxon>Stylommatophora</taxon>
        <taxon>Helicina</taxon>
        <taxon>Arionoidea</taxon>
        <taxon>Arionidae</taxon>
        <taxon>Arion</taxon>
    </lineage>
</organism>
<evidence type="ECO:0008006" key="2">
    <source>
        <dbReference type="Google" id="ProtNLM"/>
    </source>
</evidence>
<name>A0A0B7C642_9EUPU</name>
<proteinExistence type="predicted"/>
<reference evidence="1" key="1">
    <citation type="submission" date="2014-12" db="EMBL/GenBank/DDBJ databases">
        <title>Insight into the proteome of Arion vulgaris.</title>
        <authorList>
            <person name="Aradska J."/>
            <person name="Bulat T."/>
            <person name="Smidak R."/>
            <person name="Sarate P."/>
            <person name="Gangsoo J."/>
            <person name="Sialana F."/>
            <person name="Bilban M."/>
            <person name="Lubec G."/>
        </authorList>
    </citation>
    <scope>NUCLEOTIDE SEQUENCE</scope>
    <source>
        <tissue evidence="1">Skin</tissue>
    </source>
</reference>
<dbReference type="InterPro" id="IPR013783">
    <property type="entry name" value="Ig-like_fold"/>
</dbReference>
<evidence type="ECO:0000313" key="1">
    <source>
        <dbReference type="EMBL" id="CEL00081.1"/>
    </source>
</evidence>
<feature type="non-terminal residue" evidence="1">
    <location>
        <position position="1"/>
    </location>
</feature>
<sequence length="79" mass="9162">ELPRLNTPPTVVHHARDASKITLEWHRWDPLQGDTGSGPIIQYYVYIRHERENNYSVSGQLYHALCKNNCVFTISDLEP</sequence>
<gene>
    <name evidence="1" type="primary">ORF222802</name>
</gene>
<dbReference type="InterPro" id="IPR036116">
    <property type="entry name" value="FN3_sf"/>
</dbReference>
<dbReference type="Gene3D" id="2.60.40.10">
    <property type="entry name" value="Immunoglobulins"/>
    <property type="match status" value="1"/>
</dbReference>